<protein>
    <recommendedName>
        <fullName evidence="5">RING-type domain-containing protein</fullName>
    </recommendedName>
</protein>
<comment type="caution">
    <text evidence="6">The sequence shown here is derived from an EMBL/GenBank/DDBJ whole genome shotgun (WGS) entry which is preliminary data.</text>
</comment>
<dbReference type="AlphaFoldDB" id="A0AAV9GGR6"/>
<proteinExistence type="predicted"/>
<dbReference type="Gene3D" id="3.30.40.10">
    <property type="entry name" value="Zinc/RING finger domain, C3HC4 (zinc finger)"/>
    <property type="match status" value="1"/>
</dbReference>
<evidence type="ECO:0000313" key="7">
    <source>
        <dbReference type="Proteomes" id="UP001321760"/>
    </source>
</evidence>
<dbReference type="GO" id="GO:0008270">
    <property type="term" value="F:zinc ion binding"/>
    <property type="evidence" value="ECO:0007669"/>
    <property type="project" value="UniProtKB-KW"/>
</dbReference>
<keyword evidence="1" id="KW-0479">Metal-binding</keyword>
<dbReference type="InterPro" id="IPR001841">
    <property type="entry name" value="Znf_RING"/>
</dbReference>
<evidence type="ECO:0000256" key="2">
    <source>
        <dbReference type="ARBA" id="ARBA00022771"/>
    </source>
</evidence>
<dbReference type="SMART" id="SM00184">
    <property type="entry name" value="RING"/>
    <property type="match status" value="1"/>
</dbReference>
<dbReference type="InterPro" id="IPR018957">
    <property type="entry name" value="Znf_C3HC4_RING-type"/>
</dbReference>
<dbReference type="InterPro" id="IPR013083">
    <property type="entry name" value="Znf_RING/FYVE/PHD"/>
</dbReference>
<evidence type="ECO:0000313" key="6">
    <source>
        <dbReference type="EMBL" id="KAK4447964.1"/>
    </source>
</evidence>
<organism evidence="6 7">
    <name type="scientific">Podospora aff. communis PSN243</name>
    <dbReference type="NCBI Taxonomy" id="3040156"/>
    <lineage>
        <taxon>Eukaryota</taxon>
        <taxon>Fungi</taxon>
        <taxon>Dikarya</taxon>
        <taxon>Ascomycota</taxon>
        <taxon>Pezizomycotina</taxon>
        <taxon>Sordariomycetes</taxon>
        <taxon>Sordariomycetidae</taxon>
        <taxon>Sordariales</taxon>
        <taxon>Podosporaceae</taxon>
        <taxon>Podospora</taxon>
    </lineage>
</organism>
<dbReference type="EMBL" id="MU865946">
    <property type="protein sequence ID" value="KAK4447964.1"/>
    <property type="molecule type" value="Genomic_DNA"/>
</dbReference>
<feature type="domain" description="RING-type" evidence="5">
    <location>
        <begin position="41"/>
        <end position="102"/>
    </location>
</feature>
<keyword evidence="7" id="KW-1185">Reference proteome</keyword>
<dbReference type="SUPFAM" id="SSF57850">
    <property type="entry name" value="RING/U-box"/>
    <property type="match status" value="1"/>
</dbReference>
<gene>
    <name evidence="6" type="ORF">QBC34DRAFT_122397</name>
</gene>
<dbReference type="PROSITE" id="PS50089">
    <property type="entry name" value="ZF_RING_2"/>
    <property type="match status" value="1"/>
</dbReference>
<reference evidence="6" key="1">
    <citation type="journal article" date="2023" name="Mol. Phylogenet. Evol.">
        <title>Genome-scale phylogeny and comparative genomics of the fungal order Sordariales.</title>
        <authorList>
            <person name="Hensen N."/>
            <person name="Bonometti L."/>
            <person name="Westerberg I."/>
            <person name="Brannstrom I.O."/>
            <person name="Guillou S."/>
            <person name="Cros-Aarteil S."/>
            <person name="Calhoun S."/>
            <person name="Haridas S."/>
            <person name="Kuo A."/>
            <person name="Mondo S."/>
            <person name="Pangilinan J."/>
            <person name="Riley R."/>
            <person name="LaButti K."/>
            <person name="Andreopoulos B."/>
            <person name="Lipzen A."/>
            <person name="Chen C."/>
            <person name="Yan M."/>
            <person name="Daum C."/>
            <person name="Ng V."/>
            <person name="Clum A."/>
            <person name="Steindorff A."/>
            <person name="Ohm R.A."/>
            <person name="Martin F."/>
            <person name="Silar P."/>
            <person name="Natvig D.O."/>
            <person name="Lalanne C."/>
            <person name="Gautier V."/>
            <person name="Ament-Velasquez S.L."/>
            <person name="Kruys A."/>
            <person name="Hutchinson M.I."/>
            <person name="Powell A.J."/>
            <person name="Barry K."/>
            <person name="Miller A.N."/>
            <person name="Grigoriev I.V."/>
            <person name="Debuchy R."/>
            <person name="Gladieux P."/>
            <person name="Hiltunen Thoren M."/>
            <person name="Johannesson H."/>
        </authorList>
    </citation>
    <scope>NUCLEOTIDE SEQUENCE</scope>
    <source>
        <strain evidence="6">PSN243</strain>
    </source>
</reference>
<keyword evidence="2 4" id="KW-0863">Zinc-finger</keyword>
<evidence type="ECO:0000256" key="1">
    <source>
        <dbReference type="ARBA" id="ARBA00022723"/>
    </source>
</evidence>
<keyword evidence="3" id="KW-0862">Zinc</keyword>
<evidence type="ECO:0000259" key="5">
    <source>
        <dbReference type="PROSITE" id="PS50089"/>
    </source>
</evidence>
<dbReference type="Pfam" id="PF00097">
    <property type="entry name" value="zf-C3HC4"/>
    <property type="match status" value="1"/>
</dbReference>
<accession>A0AAV9GGR6</accession>
<sequence>MATVQNFTQWHEVRDFIVRVVLAPFMSPPRGHLDITPRVVCTLCKARQINIVGAAATALPLNGVPASKGVVIPCGHMFCADCWDILNLQQAGAGQPYSCPTCLNIPRYNWCGCAVPAFPIPTNELAHVAATALDSVPLTSPEGNSGLNGTYAMCKPCLESNMEYVIPAIIDAATANFVPGTNDMELFRAKVSDFAKTFSVVGWASWDCKECKANRSSCRFFVKIPPMNATLQIITHLFEDDRRVEVRTLADHEILLEVGNPDFIHQIM</sequence>
<evidence type="ECO:0000256" key="4">
    <source>
        <dbReference type="PROSITE-ProRule" id="PRU00175"/>
    </source>
</evidence>
<dbReference type="Proteomes" id="UP001321760">
    <property type="component" value="Unassembled WGS sequence"/>
</dbReference>
<name>A0AAV9GGR6_9PEZI</name>
<reference evidence="6" key="2">
    <citation type="submission" date="2023-05" db="EMBL/GenBank/DDBJ databases">
        <authorList>
            <consortium name="Lawrence Berkeley National Laboratory"/>
            <person name="Steindorff A."/>
            <person name="Hensen N."/>
            <person name="Bonometti L."/>
            <person name="Westerberg I."/>
            <person name="Brannstrom I.O."/>
            <person name="Guillou S."/>
            <person name="Cros-Aarteil S."/>
            <person name="Calhoun S."/>
            <person name="Haridas S."/>
            <person name="Kuo A."/>
            <person name="Mondo S."/>
            <person name="Pangilinan J."/>
            <person name="Riley R."/>
            <person name="Labutti K."/>
            <person name="Andreopoulos B."/>
            <person name="Lipzen A."/>
            <person name="Chen C."/>
            <person name="Yanf M."/>
            <person name="Daum C."/>
            <person name="Ng V."/>
            <person name="Clum A."/>
            <person name="Ohm R."/>
            <person name="Martin F."/>
            <person name="Silar P."/>
            <person name="Natvig D."/>
            <person name="Lalanne C."/>
            <person name="Gautier V."/>
            <person name="Ament-Velasquez S.L."/>
            <person name="Kruys A."/>
            <person name="Hutchinson M.I."/>
            <person name="Powell A.J."/>
            <person name="Barry K."/>
            <person name="Miller A.N."/>
            <person name="Grigoriev I.V."/>
            <person name="Debuchy R."/>
            <person name="Gladieux P."/>
            <person name="Thoren M.H."/>
            <person name="Johannesson H."/>
        </authorList>
    </citation>
    <scope>NUCLEOTIDE SEQUENCE</scope>
    <source>
        <strain evidence="6">PSN243</strain>
    </source>
</reference>
<evidence type="ECO:0000256" key="3">
    <source>
        <dbReference type="ARBA" id="ARBA00022833"/>
    </source>
</evidence>